<comment type="function">
    <text evidence="1">Probable component of the endoplasmic reticulum-associated degradation (ERAD) pathway.</text>
</comment>
<evidence type="ECO:0000256" key="2">
    <source>
        <dbReference type="ARBA" id="ARBA00010545"/>
    </source>
</evidence>
<evidence type="ECO:0000256" key="3">
    <source>
        <dbReference type="ARBA" id="ARBA00018534"/>
    </source>
</evidence>
<dbReference type="PANTHER" id="PTHR38425:SF1">
    <property type="entry name" value="LONG CHRONOLOGICAL LIFESPAN PROTEIN 2"/>
    <property type="match status" value="1"/>
</dbReference>
<dbReference type="CDD" id="cd23996">
    <property type="entry name" value="LCL2-like"/>
    <property type="match status" value="1"/>
</dbReference>
<keyword evidence="4 5" id="KW-0732">Signal</keyword>
<dbReference type="PANTHER" id="PTHR38425">
    <property type="entry name" value="LONG CHRONOLOGICAL LIFESPAN PROTEIN 2"/>
    <property type="match status" value="1"/>
</dbReference>
<protein>
    <recommendedName>
        <fullName evidence="3">Long chronological lifespan protein 2</fullName>
    </recommendedName>
</protein>
<dbReference type="eggNOG" id="ENOG502S416">
    <property type="taxonomic scope" value="Eukaryota"/>
</dbReference>
<dbReference type="GO" id="GO:0036503">
    <property type="term" value="P:ERAD pathway"/>
    <property type="evidence" value="ECO:0007669"/>
    <property type="project" value="TreeGrafter"/>
</dbReference>
<name>A0A177ALH3_9PEZI</name>
<gene>
    <name evidence="6" type="primary">LCL2</name>
    <name evidence="6" type="ORF">VC83_01787</name>
</gene>
<dbReference type="RefSeq" id="XP_024327288.1">
    <property type="nucleotide sequence ID" value="XM_024465461.1"/>
</dbReference>
<accession>A0A177ALH3</accession>
<dbReference type="AlphaFoldDB" id="A0A177ALH3"/>
<evidence type="ECO:0000256" key="5">
    <source>
        <dbReference type="SAM" id="SignalP"/>
    </source>
</evidence>
<dbReference type="EMBL" id="KV441388">
    <property type="protein sequence ID" value="OAF62014.1"/>
    <property type="molecule type" value="Genomic_DNA"/>
</dbReference>
<dbReference type="Proteomes" id="UP000077154">
    <property type="component" value="Unassembled WGS sequence"/>
</dbReference>
<evidence type="ECO:0000256" key="4">
    <source>
        <dbReference type="ARBA" id="ARBA00022729"/>
    </source>
</evidence>
<proteinExistence type="inferred from homology"/>
<dbReference type="InterPro" id="IPR034543">
    <property type="entry name" value="LCL2"/>
</dbReference>
<dbReference type="GeneID" id="36284875"/>
<dbReference type="VEuPathDB" id="FungiDB:GMDG_03564"/>
<evidence type="ECO:0000313" key="6">
    <source>
        <dbReference type="EMBL" id="OAF62014.1"/>
    </source>
</evidence>
<dbReference type="OrthoDB" id="2234316at2759"/>
<feature type="signal peptide" evidence="5">
    <location>
        <begin position="1"/>
        <end position="22"/>
    </location>
</feature>
<comment type="similarity">
    <text evidence="2">Belongs to the LCL2 family.</text>
</comment>
<sequence>MFGRVTLTSVLLVGALAATVNAQFGNMFEQFMGGQQQRQHHQAPQNVPSDSAWYQQTYSNAHCSNYLCPGTLSCVSVPHHCPCQFPAVEDKFELGDGSAICVSKGGFKANEAARKVELARKGLL</sequence>
<feature type="chain" id="PRO_5008056591" description="Long chronological lifespan protein 2" evidence="5">
    <location>
        <begin position="23"/>
        <end position="124"/>
    </location>
</feature>
<reference evidence="6" key="1">
    <citation type="submission" date="2016-03" db="EMBL/GenBank/DDBJ databases">
        <title>Updated assembly of Pseudogymnoascus destructans, the fungus causing white-nose syndrome of bats.</title>
        <authorList>
            <person name="Palmer J.M."/>
            <person name="Drees K.P."/>
            <person name="Foster J.T."/>
            <person name="Lindner D.L."/>
        </authorList>
    </citation>
    <scope>NUCLEOTIDE SEQUENCE [LARGE SCALE GENOMIC DNA]</scope>
    <source>
        <strain evidence="6">20631-21</strain>
    </source>
</reference>
<evidence type="ECO:0000256" key="1">
    <source>
        <dbReference type="ARBA" id="ARBA00002208"/>
    </source>
</evidence>
<organism evidence="6">
    <name type="scientific">Pseudogymnoascus destructans</name>
    <dbReference type="NCBI Taxonomy" id="655981"/>
    <lineage>
        <taxon>Eukaryota</taxon>
        <taxon>Fungi</taxon>
        <taxon>Dikarya</taxon>
        <taxon>Ascomycota</taxon>
        <taxon>Pezizomycotina</taxon>
        <taxon>Leotiomycetes</taxon>
        <taxon>Thelebolales</taxon>
        <taxon>Thelebolaceae</taxon>
        <taxon>Pseudogymnoascus</taxon>
    </lineage>
</organism>